<dbReference type="GO" id="GO:0016887">
    <property type="term" value="F:ATP hydrolysis activity"/>
    <property type="evidence" value="ECO:0007669"/>
    <property type="project" value="InterPro"/>
</dbReference>
<dbReference type="Pfam" id="PF00005">
    <property type="entry name" value="ABC_tran"/>
    <property type="match status" value="1"/>
</dbReference>
<dbReference type="PANTHER" id="PTHR42794">
    <property type="entry name" value="HEMIN IMPORT ATP-BINDING PROTEIN HMUV"/>
    <property type="match status" value="1"/>
</dbReference>
<dbReference type="PROSITE" id="PS00211">
    <property type="entry name" value="ABC_TRANSPORTER_1"/>
    <property type="match status" value="1"/>
</dbReference>
<keyword evidence="1" id="KW-0813">Transport</keyword>
<gene>
    <name evidence="5" type="ORF">UA74_17175</name>
</gene>
<keyword evidence="3" id="KW-0067">ATP-binding</keyword>
<dbReference type="AlphaFoldDB" id="A0AAC9LEN9"/>
<protein>
    <submittedName>
        <fullName evidence="5">ABC-type cobalamin/Fe3+-siderophore transport system, ATPase component</fullName>
    </submittedName>
</protein>
<dbReference type="EMBL" id="CP016076">
    <property type="protein sequence ID" value="APU15465.1"/>
    <property type="molecule type" value="Genomic_DNA"/>
</dbReference>
<dbReference type="FunFam" id="3.40.50.300:FF:000134">
    <property type="entry name" value="Iron-enterobactin ABC transporter ATP-binding protein"/>
    <property type="match status" value="1"/>
</dbReference>
<evidence type="ECO:0000313" key="5">
    <source>
        <dbReference type="EMBL" id="APU15465.1"/>
    </source>
</evidence>
<organism evidence="5 6">
    <name type="scientific">Actinoalloteichus fjordicus</name>
    <dbReference type="NCBI Taxonomy" id="1612552"/>
    <lineage>
        <taxon>Bacteria</taxon>
        <taxon>Bacillati</taxon>
        <taxon>Actinomycetota</taxon>
        <taxon>Actinomycetes</taxon>
        <taxon>Pseudonocardiales</taxon>
        <taxon>Pseudonocardiaceae</taxon>
        <taxon>Actinoalloteichus</taxon>
    </lineage>
</organism>
<dbReference type="CDD" id="cd03214">
    <property type="entry name" value="ABC_Iron-Siderophores_B12_Hemin"/>
    <property type="match status" value="1"/>
</dbReference>
<dbReference type="InterPro" id="IPR017871">
    <property type="entry name" value="ABC_transporter-like_CS"/>
</dbReference>
<dbReference type="GO" id="GO:0005524">
    <property type="term" value="F:ATP binding"/>
    <property type="evidence" value="ECO:0007669"/>
    <property type="project" value="UniProtKB-KW"/>
</dbReference>
<evidence type="ECO:0000256" key="2">
    <source>
        <dbReference type="ARBA" id="ARBA00022741"/>
    </source>
</evidence>
<sequence>MRLQLTGVDLSIGDDRIVHQAGFDVVSGSFVGLVGPNGSGKTTLLRSVYRSLRPDAGVVRVGDDDVWRLAPRQAARRTAAVLQSDSSPAGLTVAEVVALGRTPHHGLLERPGSRDREVVLDAMTRTATADFADRAFGTLSGGERQRVLVARALVQEPRLLILDEPTNHLDIRARFELLALVRTTGVTTLAVLHELEMAARTCDELVVLDRGRIVAVGPVLDVLTPAMLRSVFGVNAEAQRHSDGVVRIHYAAQPLAGARDAAEQAADPSARRAGPPG</sequence>
<proteinExistence type="predicted"/>
<dbReference type="PANTHER" id="PTHR42794:SF2">
    <property type="entry name" value="ABC TRANSPORTER ATP-BINDING PROTEIN"/>
    <property type="match status" value="1"/>
</dbReference>
<dbReference type="PROSITE" id="PS50893">
    <property type="entry name" value="ABC_TRANSPORTER_2"/>
    <property type="match status" value="1"/>
</dbReference>
<evidence type="ECO:0000313" key="6">
    <source>
        <dbReference type="Proteomes" id="UP000185511"/>
    </source>
</evidence>
<keyword evidence="2" id="KW-0547">Nucleotide-binding</keyword>
<evidence type="ECO:0000256" key="3">
    <source>
        <dbReference type="ARBA" id="ARBA00022840"/>
    </source>
</evidence>
<dbReference type="KEGG" id="acad:UA74_17175"/>
<evidence type="ECO:0000259" key="4">
    <source>
        <dbReference type="PROSITE" id="PS50893"/>
    </source>
</evidence>
<accession>A0AAC9LEN9</accession>
<name>A0AAC9LEN9_9PSEU</name>
<dbReference type="RefSeq" id="WP_075764901.1">
    <property type="nucleotide sequence ID" value="NZ_CP016076.1"/>
</dbReference>
<reference evidence="6" key="1">
    <citation type="submission" date="2016-06" db="EMBL/GenBank/DDBJ databases">
        <title>Complete genome sequence of Actinoalloteichus fjordicus DSM 46855 (=ADI127-17), type strain of the new species Actinoalloteichus fjordicus.</title>
        <authorList>
            <person name="Ruckert C."/>
            <person name="Nouioui I."/>
            <person name="Willmese J."/>
            <person name="van Wezel G."/>
            <person name="Klenk H.-P."/>
            <person name="Kalinowski J."/>
            <person name="Zotchev S.B."/>
        </authorList>
    </citation>
    <scope>NUCLEOTIDE SEQUENCE [LARGE SCALE GENOMIC DNA]</scope>
    <source>
        <strain evidence="6">ADI127-7</strain>
    </source>
</reference>
<dbReference type="InterPro" id="IPR027417">
    <property type="entry name" value="P-loop_NTPase"/>
</dbReference>
<dbReference type="InterPro" id="IPR003593">
    <property type="entry name" value="AAA+_ATPase"/>
</dbReference>
<dbReference type="SUPFAM" id="SSF52540">
    <property type="entry name" value="P-loop containing nucleoside triphosphate hydrolases"/>
    <property type="match status" value="1"/>
</dbReference>
<dbReference type="Gene3D" id="3.40.50.300">
    <property type="entry name" value="P-loop containing nucleotide triphosphate hydrolases"/>
    <property type="match status" value="1"/>
</dbReference>
<dbReference type="SMART" id="SM00382">
    <property type="entry name" value="AAA"/>
    <property type="match status" value="1"/>
</dbReference>
<dbReference type="Proteomes" id="UP000185511">
    <property type="component" value="Chromosome"/>
</dbReference>
<evidence type="ECO:0000256" key="1">
    <source>
        <dbReference type="ARBA" id="ARBA00022448"/>
    </source>
</evidence>
<dbReference type="InterPro" id="IPR003439">
    <property type="entry name" value="ABC_transporter-like_ATP-bd"/>
</dbReference>
<feature type="domain" description="ABC transporter" evidence="4">
    <location>
        <begin position="3"/>
        <end position="235"/>
    </location>
</feature>
<keyword evidence="6" id="KW-1185">Reference proteome</keyword>